<feature type="compositionally biased region" description="Polar residues" evidence="6">
    <location>
        <begin position="783"/>
        <end position="810"/>
    </location>
</feature>
<evidence type="ECO:0000256" key="2">
    <source>
        <dbReference type="ARBA" id="ARBA00023163"/>
    </source>
</evidence>
<dbReference type="InterPro" id="IPR010919">
    <property type="entry name" value="SAND-like_dom_sf"/>
</dbReference>
<keyword evidence="1" id="KW-0805">Transcription regulation</keyword>
<evidence type="ECO:0000259" key="8">
    <source>
        <dbReference type="PROSITE" id="PS50864"/>
    </source>
</evidence>
<feature type="domain" description="SAND" evidence="8">
    <location>
        <begin position="284"/>
        <end position="354"/>
    </location>
</feature>
<feature type="domain" description="Homeobox" evidence="7">
    <location>
        <begin position="1012"/>
        <end position="1073"/>
    </location>
</feature>
<dbReference type="InterPro" id="IPR009057">
    <property type="entry name" value="Homeodomain-like_sf"/>
</dbReference>
<evidence type="ECO:0000259" key="7">
    <source>
        <dbReference type="PROSITE" id="PS50071"/>
    </source>
</evidence>
<proteinExistence type="evidence at transcript level"/>
<evidence type="ECO:0000256" key="1">
    <source>
        <dbReference type="ARBA" id="ARBA00023015"/>
    </source>
</evidence>
<dbReference type="GO" id="GO:0005634">
    <property type="term" value="C:nucleus"/>
    <property type="evidence" value="ECO:0007669"/>
    <property type="project" value="UniProtKB-SubCell"/>
</dbReference>
<evidence type="ECO:0000256" key="3">
    <source>
        <dbReference type="ARBA" id="ARBA00023242"/>
    </source>
</evidence>
<dbReference type="PANTHER" id="PTHR10417">
    <property type="entry name" value="GLUCOCORTICOID MODULATORY ELEMENT-BINDING PROTEIN"/>
    <property type="match status" value="1"/>
</dbReference>
<feature type="region of interest" description="Disordered" evidence="6">
    <location>
        <begin position="634"/>
        <end position="874"/>
    </location>
</feature>
<gene>
    <name evidence="9" type="primary">HD79</name>
</gene>
<dbReference type="PROSITE" id="PS50071">
    <property type="entry name" value="HOMEOBOX_2"/>
    <property type="match status" value="1"/>
</dbReference>
<dbReference type="SMART" id="SM00258">
    <property type="entry name" value="SAND"/>
    <property type="match status" value="1"/>
</dbReference>
<accession>E3UJV2</accession>
<feature type="compositionally biased region" description="Basic and acidic residues" evidence="6">
    <location>
        <begin position="811"/>
        <end position="843"/>
    </location>
</feature>
<feature type="DNA-binding region" description="Homeobox" evidence="4">
    <location>
        <begin position="1014"/>
        <end position="1074"/>
    </location>
</feature>
<feature type="compositionally biased region" description="Pro residues" evidence="6">
    <location>
        <begin position="673"/>
        <end position="694"/>
    </location>
</feature>
<keyword evidence="2" id="KW-0804">Transcription</keyword>
<dbReference type="CDD" id="cd00086">
    <property type="entry name" value="homeodomain"/>
    <property type="match status" value="1"/>
</dbReference>
<dbReference type="GO" id="GO:0003677">
    <property type="term" value="F:DNA binding"/>
    <property type="evidence" value="ECO:0007669"/>
    <property type="project" value="UniProtKB-UniRule"/>
</dbReference>
<dbReference type="Gene3D" id="1.10.10.60">
    <property type="entry name" value="Homeodomain-like"/>
    <property type="match status" value="1"/>
</dbReference>
<feature type="compositionally biased region" description="Basic and acidic residues" evidence="6">
    <location>
        <begin position="361"/>
        <end position="371"/>
    </location>
</feature>
<feature type="region of interest" description="Disordered" evidence="6">
    <location>
        <begin position="1000"/>
        <end position="1021"/>
    </location>
</feature>
<sequence length="1077" mass="121942">MAGVPVVVFEEPVFGKNFTSNPDKRKRALKSDSEKEPTIKRLKSEFAKFTAQSSKEKKNYRYSKIVELGGVAEKDKTMPLPLKRKIEAAKKKRLLKDVELGKLDAKSLSKRNDVTSAMASVHTDHNLSCYTLDTMDYMDTLHVLSAPLYHEPKLESESNESETESNYEPVYGVLLSRPEILVENSLNKNNTQQSLFDLYNEYSPTEAKTETESEVHVIPIVSVDRFEEAQANLSYTPPDLEPKYAPLAPPSPPPLSPPPDMPVLLSEPIEQRPIPCSSPITKPVKITCNEEEGILHPNLLCRGSRGKCIYYQGQWLTPNQFEYHTGRERSKYWKRSLYINGTSLVHIMREGKLTEHDRSCTCGPMERRNEPKVFTGEPVKTTSNALPDSTEDIKMFDSPERDSEDFERSLKKTMECIAQNHIIEHIGREETVGPMTCKKFNTPPHHPYQRPKRVKPDRTAELEENWLEARESWERKQKTASHQDGPGTYRNCNEQEPDRKLLQYNPSETDRKPMPHYQTDPTIRSTMFPGLNLPPGLEKKNNPHPEHFIFPECNQDLQKEFFMFYMQKCLQQNMMEPPPYPPPYSAHGGPSTGLMTSRNTVMTSQASPLHQEKRFVDSTTSPIHPRFLENKENFSPSAHVSFPPDQSCKYNSPPVPNQGQEVKPQRLHFNFPSPVPPPDQTGQPPYPPGTPNPGTPIMGPSLEQSAAVLGPSPGYYSRSNTGSAGGYPRTDIQDTARMPQSEHSRIPQSENSRLPQSEQARFPHSEHSRMLPPHHHKLPVSLAESSTLSDRAESLSSIRPTIQQEQQGKTQDLRDSRSDKPYPDQTPRDMIPDGPRDFDRGSHPGELTKLPERPAHIGGRPPNLPSHLFPNDTRPLQFHTPPPTRGFQPPLPPAPRSANLPSHHVRQDLLQSMRSNVKQESLPQLDMGYFDPARNLGEHGLSRNTAGMSMDKAIPDNLAAGYLPYPDLINKPYFPSSDLFSSGSAKERFNFSFKETIGKMLSKKKPGSTSESNPTGKRTKFSNEQIRVLEHYYHNVNKYVTGSNKGTLCQVTGLELSTILMWFQNKRAREKKQKTNV</sequence>
<dbReference type="SMART" id="SM00389">
    <property type="entry name" value="HOX"/>
    <property type="match status" value="1"/>
</dbReference>
<feature type="region of interest" description="Disordered" evidence="6">
    <location>
        <begin position="473"/>
        <end position="496"/>
    </location>
</feature>
<comment type="subcellular location">
    <subcellularLocation>
        <location evidence="4 5">Nucleus</location>
    </subcellularLocation>
</comment>
<keyword evidence="3 4" id="KW-0539">Nucleus</keyword>
<dbReference type="InterPro" id="IPR001356">
    <property type="entry name" value="HD"/>
</dbReference>
<feature type="region of interest" description="Disordered" evidence="6">
    <location>
        <begin position="361"/>
        <end position="402"/>
    </location>
</feature>
<feature type="region of interest" description="Disordered" evidence="6">
    <location>
        <begin position="235"/>
        <end position="257"/>
    </location>
</feature>
<feature type="compositionally biased region" description="Polar residues" evidence="6">
    <location>
        <begin position="1007"/>
        <end position="1016"/>
    </location>
</feature>
<evidence type="ECO:0000256" key="6">
    <source>
        <dbReference type="SAM" id="MobiDB-lite"/>
    </source>
</evidence>
<dbReference type="Pfam" id="PF01342">
    <property type="entry name" value="SAND"/>
    <property type="match status" value="1"/>
</dbReference>
<evidence type="ECO:0000256" key="5">
    <source>
        <dbReference type="RuleBase" id="RU000682"/>
    </source>
</evidence>
<dbReference type="SUPFAM" id="SSF63763">
    <property type="entry name" value="SAND domain-like"/>
    <property type="match status" value="1"/>
</dbReference>
<name>E3UJV2_MNELE</name>
<dbReference type="GO" id="GO:0046872">
    <property type="term" value="F:metal ion binding"/>
    <property type="evidence" value="ECO:0007669"/>
    <property type="project" value="UniProtKB-KW"/>
</dbReference>
<keyword evidence="4 5" id="KW-0371">Homeobox</keyword>
<dbReference type="InterPro" id="IPR000770">
    <property type="entry name" value="SAND_dom"/>
</dbReference>
<protein>
    <submittedName>
        <fullName evidence="9">Homeobox transcription factor HD79</fullName>
    </submittedName>
</protein>
<dbReference type="Pfam" id="PF00046">
    <property type="entry name" value="Homeodomain"/>
    <property type="match status" value="1"/>
</dbReference>
<reference evidence="9" key="1">
    <citation type="journal article" date="2010" name="Evodevo">
        <title>The homeodomain complement of the ctenophore Mnemiopsis leidyi suggests that Ctenophora and Porifera diverged prior to the ParaHoxozoa.</title>
        <authorList>
            <person name="Ryan J.F."/>
            <person name="Pang K."/>
            <person name="NISC Comparative Sequencing Program"/>
            <person name="Mullikin J.C."/>
            <person name="Martindale M.Q."/>
            <person name="Baxevanis A.D."/>
        </authorList>
    </citation>
    <scope>NUCLEOTIDE SEQUENCE</scope>
</reference>
<dbReference type="EMBL" id="HM444109">
    <property type="protein sequence ID" value="ADO22630.1"/>
    <property type="molecule type" value="mRNA"/>
</dbReference>
<dbReference type="PROSITE" id="PS50864">
    <property type="entry name" value="SAND"/>
    <property type="match status" value="1"/>
</dbReference>
<feature type="compositionally biased region" description="Polar residues" evidence="6">
    <location>
        <begin position="746"/>
        <end position="759"/>
    </location>
</feature>
<dbReference type="AlphaFoldDB" id="E3UJV2"/>
<organism evidence="9">
    <name type="scientific">Mnemiopsis leidyi</name>
    <name type="common">Sea walnut</name>
    <name type="synonym">Warty comb jellyfish</name>
    <dbReference type="NCBI Taxonomy" id="27923"/>
    <lineage>
        <taxon>Eukaryota</taxon>
        <taxon>Metazoa</taxon>
        <taxon>Ctenophora</taxon>
        <taxon>Tentaculata</taxon>
        <taxon>Lobata</taxon>
        <taxon>Bolinopsidae</taxon>
        <taxon>Mnemiopsis</taxon>
    </lineage>
</organism>
<dbReference type="Gene3D" id="3.10.390.10">
    <property type="entry name" value="SAND domain-like"/>
    <property type="match status" value="1"/>
</dbReference>
<feature type="compositionally biased region" description="Pro residues" evidence="6">
    <location>
        <begin position="247"/>
        <end position="257"/>
    </location>
</feature>
<keyword evidence="4 5" id="KW-0238">DNA-binding</keyword>
<dbReference type="HOGENOM" id="CLU_286731_0_0_1"/>
<evidence type="ECO:0000313" key="9">
    <source>
        <dbReference type="EMBL" id="ADO22630.1"/>
    </source>
</evidence>
<dbReference type="SUPFAM" id="SSF46689">
    <property type="entry name" value="Homeodomain-like"/>
    <property type="match status" value="1"/>
</dbReference>
<feature type="compositionally biased region" description="Basic and acidic residues" evidence="6">
    <location>
        <begin position="391"/>
        <end position="402"/>
    </location>
</feature>
<evidence type="ECO:0000256" key="4">
    <source>
        <dbReference type="PROSITE-ProRule" id="PRU00108"/>
    </source>
</evidence>